<sequence length="233" mass="26033">MGCYDLFMGKFDCAQKQKVVLKWMKWGLVLFVIAVFAMYGYFDGYLSRRVVLSEPSLVTTETTAEVCYEKSMNIECLEGFGCTRVEAFCNCMGGSNELVEDYGACVIDGDEYTGISFQELEQGWYWGVPDYKKPGTPSNWVFKNDGTRSEGWFRPDPTESSDYILEASEGSCDDNAQCQWAGEGCGGGHGMCTNNPEKYQDVITTCDINENFPANRGYSCGCVVTLGRCGWKR</sequence>
<keyword evidence="1" id="KW-0812">Transmembrane</keyword>
<dbReference type="Proteomes" id="UP000034078">
    <property type="component" value="Unassembled WGS sequence"/>
</dbReference>
<organism evidence="2 3">
    <name type="scientific">Candidatus Collierbacteria bacterium GW2011_GWB2_45_17</name>
    <dbReference type="NCBI Taxonomy" id="1618388"/>
    <lineage>
        <taxon>Bacteria</taxon>
        <taxon>Candidatus Collieribacteriota</taxon>
    </lineage>
</organism>
<proteinExistence type="predicted"/>
<comment type="caution">
    <text evidence="2">The sequence shown here is derived from an EMBL/GenBank/DDBJ whole genome shotgun (WGS) entry which is preliminary data.</text>
</comment>
<protein>
    <submittedName>
        <fullName evidence="2">Uncharacterized protein</fullName>
    </submittedName>
</protein>
<accession>A0A837IPX8</accession>
<gene>
    <name evidence="2" type="ORF">UX01_C0004G0020</name>
</gene>
<evidence type="ECO:0000313" key="2">
    <source>
        <dbReference type="EMBL" id="KKU00453.1"/>
    </source>
</evidence>
<name>A0A837IPX8_9BACT</name>
<dbReference type="AlphaFoldDB" id="A0A837IPX8"/>
<dbReference type="EMBL" id="LCKO01000004">
    <property type="protein sequence ID" value="KKU00453.1"/>
    <property type="molecule type" value="Genomic_DNA"/>
</dbReference>
<feature type="transmembrane region" description="Helical" evidence="1">
    <location>
        <begin position="23"/>
        <end position="42"/>
    </location>
</feature>
<keyword evidence="1" id="KW-1133">Transmembrane helix</keyword>
<evidence type="ECO:0000256" key="1">
    <source>
        <dbReference type="SAM" id="Phobius"/>
    </source>
</evidence>
<reference evidence="2 3" key="1">
    <citation type="journal article" date="2015" name="Nature">
        <title>rRNA introns, odd ribosomes, and small enigmatic genomes across a large radiation of phyla.</title>
        <authorList>
            <person name="Brown C.T."/>
            <person name="Hug L.A."/>
            <person name="Thomas B.C."/>
            <person name="Sharon I."/>
            <person name="Castelle C.J."/>
            <person name="Singh A."/>
            <person name="Wilkins M.J."/>
            <person name="Williams K.H."/>
            <person name="Banfield J.F."/>
        </authorList>
    </citation>
    <scope>NUCLEOTIDE SEQUENCE [LARGE SCALE GENOMIC DNA]</scope>
</reference>
<keyword evidence="1" id="KW-0472">Membrane</keyword>
<evidence type="ECO:0000313" key="3">
    <source>
        <dbReference type="Proteomes" id="UP000034078"/>
    </source>
</evidence>